<dbReference type="WBParaSite" id="PS1159_v2.g4381.t1">
    <property type="protein sequence ID" value="PS1159_v2.g4381.t1"/>
    <property type="gene ID" value="PS1159_v2.g4381"/>
</dbReference>
<evidence type="ECO:0000313" key="1">
    <source>
        <dbReference type="Proteomes" id="UP000887580"/>
    </source>
</evidence>
<proteinExistence type="predicted"/>
<evidence type="ECO:0000313" key="2">
    <source>
        <dbReference type="WBParaSite" id="PS1159_v2.g4381.t1"/>
    </source>
</evidence>
<dbReference type="Proteomes" id="UP000887580">
    <property type="component" value="Unplaced"/>
</dbReference>
<sequence length="540" mass="61872">MVVGSYLITSTNIRIRDENGSRFLSLPNAPSLTNGRLTSATLKQRFELVLKMVPKKMKNLVFVNSGLSTFDLIQACVEVGEKYADNIIVIPPLLALLTYAFEDLSNFRNPPSKEVLLVITVTPKFVDFIISRRNQNSKLCIAHFEHFEDLNQSKTLFPKIYNFWYPHSTIIIFHETMQNFATNIKKVFNPENCFIKPFKKWDFFLLHGGLFRAMDDEDGFDSRYHVANFSSGYETSIQNDKTLIYERHILLPQHSALPCYIYGFNGIGQQINVFYSPEYYQMGDKLICQKRLAIMRYVSASGKAQEVLGYIDERGVPYAKDTMAFKNLKLSKPQKFETQTLAKDVVLKANQIPSTLETRPFPPPSLPILNDPPQINFLFCDNLCAIEVLENRFWKILKDCSGIEWTPLYLSMAHGSVGIGEIAKIHNERFPEYVVYDVLKIIGKPLNEIQIDPKWGFKLVEKDGIIYFQMETISGPRLFPQEMIIAAFLKSMKLQTESILNIQIKEICISTNFKLNESQKTIFEKAAAKNFLGISGFDVL</sequence>
<reference evidence="2" key="1">
    <citation type="submission" date="2022-11" db="UniProtKB">
        <authorList>
            <consortium name="WormBaseParasite"/>
        </authorList>
    </citation>
    <scope>IDENTIFICATION</scope>
</reference>
<accession>A0AC35GE71</accession>
<name>A0AC35GE71_9BILA</name>
<protein>
    <submittedName>
        <fullName evidence="2">Uncharacterized protein</fullName>
    </submittedName>
</protein>
<organism evidence="1 2">
    <name type="scientific">Panagrolaimus sp. PS1159</name>
    <dbReference type="NCBI Taxonomy" id="55785"/>
    <lineage>
        <taxon>Eukaryota</taxon>
        <taxon>Metazoa</taxon>
        <taxon>Ecdysozoa</taxon>
        <taxon>Nematoda</taxon>
        <taxon>Chromadorea</taxon>
        <taxon>Rhabditida</taxon>
        <taxon>Tylenchina</taxon>
        <taxon>Panagrolaimomorpha</taxon>
        <taxon>Panagrolaimoidea</taxon>
        <taxon>Panagrolaimidae</taxon>
        <taxon>Panagrolaimus</taxon>
    </lineage>
</organism>